<dbReference type="EMBL" id="BAABME010005656">
    <property type="protein sequence ID" value="GAA0166238.1"/>
    <property type="molecule type" value="Genomic_DNA"/>
</dbReference>
<keyword evidence="8" id="KW-1185">Reference proteome</keyword>
<dbReference type="Gene3D" id="3.40.50.2000">
    <property type="entry name" value="Glycogen Phosphorylase B"/>
    <property type="match status" value="2"/>
</dbReference>
<evidence type="ECO:0000256" key="5">
    <source>
        <dbReference type="RuleBase" id="RU362057"/>
    </source>
</evidence>
<accession>A0AAV3QRF6</accession>
<evidence type="ECO:0000313" key="8">
    <source>
        <dbReference type="Proteomes" id="UP001454036"/>
    </source>
</evidence>
<dbReference type="Proteomes" id="UP001454036">
    <property type="component" value="Unassembled WGS sequence"/>
</dbReference>
<gene>
    <name evidence="7" type="ORF">LIER_21439</name>
</gene>
<dbReference type="GO" id="GO:0035251">
    <property type="term" value="F:UDP-glucosyltransferase activity"/>
    <property type="evidence" value="ECO:0007669"/>
    <property type="project" value="TreeGrafter"/>
</dbReference>
<protein>
    <recommendedName>
        <fullName evidence="5">Glycosyltransferase</fullName>
        <ecNumber evidence="5">2.4.1.-</ecNumber>
    </recommendedName>
</protein>
<dbReference type="InterPro" id="IPR002213">
    <property type="entry name" value="UDP_glucos_trans"/>
</dbReference>
<evidence type="ECO:0000256" key="1">
    <source>
        <dbReference type="ARBA" id="ARBA00009995"/>
    </source>
</evidence>
<feature type="region of interest" description="Disordered" evidence="6">
    <location>
        <begin position="186"/>
        <end position="217"/>
    </location>
</feature>
<dbReference type="GO" id="GO:0016138">
    <property type="term" value="P:glycoside biosynthetic process"/>
    <property type="evidence" value="ECO:0007669"/>
    <property type="project" value="UniProtKB-ARBA"/>
</dbReference>
<proteinExistence type="inferred from homology"/>
<dbReference type="SUPFAM" id="SSF53756">
    <property type="entry name" value="UDP-Glycosyltransferase/glycogen phosphorylase"/>
    <property type="match status" value="1"/>
</dbReference>
<dbReference type="CDD" id="cd03784">
    <property type="entry name" value="GT1_Gtf-like"/>
    <property type="match status" value="1"/>
</dbReference>
<dbReference type="PANTHER" id="PTHR48047">
    <property type="entry name" value="GLYCOSYLTRANSFERASE"/>
    <property type="match status" value="1"/>
</dbReference>
<name>A0AAV3QRF6_LITER</name>
<evidence type="ECO:0000313" key="7">
    <source>
        <dbReference type="EMBL" id="GAA0166238.1"/>
    </source>
</evidence>
<comment type="similarity">
    <text evidence="1 4">Belongs to the UDP-glycosyltransferase family.</text>
</comment>
<evidence type="ECO:0000256" key="6">
    <source>
        <dbReference type="SAM" id="MobiDB-lite"/>
    </source>
</evidence>
<evidence type="ECO:0000256" key="2">
    <source>
        <dbReference type="ARBA" id="ARBA00022676"/>
    </source>
</evidence>
<comment type="caution">
    <text evidence="7">The sequence shown here is derived from an EMBL/GenBank/DDBJ whole genome shotgun (WGS) entry which is preliminary data.</text>
</comment>
<keyword evidence="2 4" id="KW-0328">Glycosyltransferase</keyword>
<reference evidence="7 8" key="1">
    <citation type="submission" date="2024-01" db="EMBL/GenBank/DDBJ databases">
        <title>The complete chloroplast genome sequence of Lithospermum erythrorhizon: insights into the phylogenetic relationship among Boraginaceae species and the maternal lineages of purple gromwells.</title>
        <authorList>
            <person name="Okada T."/>
            <person name="Watanabe K."/>
        </authorList>
    </citation>
    <scope>NUCLEOTIDE SEQUENCE [LARGE SCALE GENOMIC DNA]</scope>
</reference>
<dbReference type="FunFam" id="3.40.50.2000:FF:000060">
    <property type="entry name" value="Glycosyltransferase"/>
    <property type="match status" value="1"/>
</dbReference>
<dbReference type="Pfam" id="PF00201">
    <property type="entry name" value="UDPGT"/>
    <property type="match status" value="1"/>
</dbReference>
<dbReference type="PANTHER" id="PTHR48047:SF131">
    <property type="entry name" value="GLYCOSYLTRANSFERASE"/>
    <property type="match status" value="1"/>
</dbReference>
<evidence type="ECO:0000256" key="4">
    <source>
        <dbReference type="RuleBase" id="RU003718"/>
    </source>
</evidence>
<dbReference type="EC" id="2.4.1.-" evidence="5"/>
<dbReference type="PROSITE" id="PS00375">
    <property type="entry name" value="UDPGT"/>
    <property type="match status" value="1"/>
</dbReference>
<keyword evidence="3 4" id="KW-0808">Transferase</keyword>
<dbReference type="InterPro" id="IPR035595">
    <property type="entry name" value="UDP_glycos_trans_CS"/>
</dbReference>
<sequence>MEALGEIIVLPFFGQGHLNPCMELCKQFATLNFKAILIIPSTLSSSIPTNNNPLVEVVELQNSSPPPENAEVTESGLFPSRDSFSIPLAQGIDNLLSKRYKSSGQVPPICAVLDVMMRWSVDSFAKLNIPIATFFTSGACHSAIEYAKWKANADSIKPGEVRFLNGLPDNMALSYADFNRNRHRIGRGEATKTGQHEPVSTPDESKHGPPGGGKRTPWWEEVERSTVLLFNTCDDLEELIIKYISDQIGKPVYGVGPLLPEQYWKSAGSLVHDHEVRSNKTTSVTEDEVMKWLNSKPEQSVIYISFGSEVSPSSEDLTELANALEESNQAFIWVIPPGSGTPGPPRSIKTLLGREDEGGFYPYGLDEKIGNRGLLIKGWAPQLLILSHPSVGGFLSHCGWNSTVEAIGRGVPILAWPIGGDQFNNAKLIVNHLGVGHTLYTSNDPLEQMKKERIMKGIEMMMDDQEVHKKGKELAGKFQGGYPSVASLKAIIRRVSYSSSENAASLD</sequence>
<organism evidence="7 8">
    <name type="scientific">Lithospermum erythrorhizon</name>
    <name type="common">Purple gromwell</name>
    <name type="synonym">Lithospermum officinale var. erythrorhizon</name>
    <dbReference type="NCBI Taxonomy" id="34254"/>
    <lineage>
        <taxon>Eukaryota</taxon>
        <taxon>Viridiplantae</taxon>
        <taxon>Streptophyta</taxon>
        <taxon>Embryophyta</taxon>
        <taxon>Tracheophyta</taxon>
        <taxon>Spermatophyta</taxon>
        <taxon>Magnoliopsida</taxon>
        <taxon>eudicotyledons</taxon>
        <taxon>Gunneridae</taxon>
        <taxon>Pentapetalae</taxon>
        <taxon>asterids</taxon>
        <taxon>lamiids</taxon>
        <taxon>Boraginales</taxon>
        <taxon>Boraginaceae</taxon>
        <taxon>Boraginoideae</taxon>
        <taxon>Lithospermeae</taxon>
        <taxon>Lithospermum</taxon>
    </lineage>
</organism>
<dbReference type="AlphaFoldDB" id="A0AAV3QRF6"/>
<evidence type="ECO:0000256" key="3">
    <source>
        <dbReference type="ARBA" id="ARBA00022679"/>
    </source>
</evidence>